<keyword evidence="2" id="KW-0677">Repeat</keyword>
<comment type="subcellular location">
    <subcellularLocation>
        <location evidence="9">Nucleus</location>
    </subcellularLocation>
</comment>
<dbReference type="SMART" id="SM00349">
    <property type="entry name" value="KRAB"/>
    <property type="match status" value="1"/>
</dbReference>
<dbReference type="SMART" id="SM00431">
    <property type="entry name" value="SCAN"/>
    <property type="match status" value="1"/>
</dbReference>
<dbReference type="Pfam" id="PF01352">
    <property type="entry name" value="KRAB"/>
    <property type="match status" value="1"/>
</dbReference>
<dbReference type="SUPFAM" id="SSF109640">
    <property type="entry name" value="KRAB domain (Kruppel-associated box)"/>
    <property type="match status" value="1"/>
</dbReference>
<evidence type="ECO:0000259" key="12">
    <source>
        <dbReference type="PROSITE" id="PS50805"/>
    </source>
</evidence>
<keyword evidence="1" id="KW-0479">Metal-binding</keyword>
<sequence>VPAAVPLNKMTAVSPDPQTTASGTHNKVLSMDPTRGQEALLRGDAESFRQRFRWFCYSEAAGPRKALSQLWELCTQWLRPDIHTKEEILGLLVFEQFLTVLPGEMRIWVKSQHPGSSEEVVTLIEDLTQALEEKKDPISQDAAAGREETSEDKTVAESQEPITFKDVAVSFSRGEWKKLEPFQRELYKEVLLENLRDLEFLGSPVSKIELVSQLKWVELPRQLEKEISKGSRP</sequence>
<dbReference type="SMR" id="A0A5F9C8K1"/>
<feature type="compositionally biased region" description="Basic and acidic residues" evidence="10">
    <location>
        <begin position="135"/>
        <end position="155"/>
    </location>
</feature>
<dbReference type="GO" id="GO:0003677">
    <property type="term" value="F:DNA binding"/>
    <property type="evidence" value="ECO:0007669"/>
    <property type="project" value="UniProtKB-KW"/>
</dbReference>
<feature type="domain" description="SCAN box" evidence="11">
    <location>
        <begin position="49"/>
        <end position="131"/>
    </location>
</feature>
<dbReference type="EMBL" id="AAGW02033964">
    <property type="status" value="NOT_ANNOTATED_CDS"/>
    <property type="molecule type" value="Genomic_DNA"/>
</dbReference>
<dbReference type="CDD" id="cd07936">
    <property type="entry name" value="SCAN"/>
    <property type="match status" value="1"/>
</dbReference>
<dbReference type="InParanoid" id="A0A5F9C8K1"/>
<dbReference type="Ensembl" id="ENSOCUT00000056086.1">
    <property type="protein sequence ID" value="ENSOCUP00000030050.1"/>
    <property type="gene ID" value="ENSOCUG00000030397.1"/>
</dbReference>
<dbReference type="InterPro" id="IPR001909">
    <property type="entry name" value="KRAB"/>
</dbReference>
<dbReference type="FunFam" id="1.10.4020.10:FF:000001">
    <property type="entry name" value="zinc finger protein 263 isoform X1"/>
    <property type="match status" value="1"/>
</dbReference>
<dbReference type="AlphaFoldDB" id="A0A5F9C8K1"/>
<evidence type="ECO:0000256" key="6">
    <source>
        <dbReference type="ARBA" id="ARBA00023125"/>
    </source>
</evidence>
<proteinExistence type="predicted"/>
<evidence type="ECO:0000256" key="4">
    <source>
        <dbReference type="ARBA" id="ARBA00022833"/>
    </source>
</evidence>
<dbReference type="Pfam" id="PF02023">
    <property type="entry name" value="SCAN"/>
    <property type="match status" value="1"/>
</dbReference>
<dbReference type="InterPro" id="IPR036051">
    <property type="entry name" value="KRAB_dom_sf"/>
</dbReference>
<evidence type="ECO:0000256" key="8">
    <source>
        <dbReference type="ARBA" id="ARBA00023242"/>
    </source>
</evidence>
<dbReference type="CDD" id="cd07765">
    <property type="entry name" value="KRAB_A-box"/>
    <property type="match status" value="1"/>
</dbReference>
<evidence type="ECO:0000256" key="9">
    <source>
        <dbReference type="PROSITE-ProRule" id="PRU00187"/>
    </source>
</evidence>
<dbReference type="Bgee" id="ENSOCUG00000030397">
    <property type="expression patterns" value="Expressed in frontal cortex and 6 other cell types or tissues"/>
</dbReference>
<evidence type="ECO:0008006" key="15">
    <source>
        <dbReference type="Google" id="ProtNLM"/>
    </source>
</evidence>
<keyword evidence="4" id="KW-0862">Zinc</keyword>
<name>A0A5F9C8K1_RABIT</name>
<feature type="domain" description="KRAB" evidence="12">
    <location>
        <begin position="162"/>
        <end position="233"/>
    </location>
</feature>
<evidence type="ECO:0000256" key="5">
    <source>
        <dbReference type="ARBA" id="ARBA00023015"/>
    </source>
</evidence>
<dbReference type="PANTHER" id="PTHR45935:SF29">
    <property type="entry name" value="SCAN BOX DOMAIN-CONTAINING PROTEIN"/>
    <property type="match status" value="1"/>
</dbReference>
<accession>A0A5F9C8K1</accession>
<evidence type="ECO:0000256" key="2">
    <source>
        <dbReference type="ARBA" id="ARBA00022737"/>
    </source>
</evidence>
<evidence type="ECO:0000256" key="10">
    <source>
        <dbReference type="SAM" id="MobiDB-lite"/>
    </source>
</evidence>
<dbReference type="STRING" id="9986.ENSOCUP00000030050"/>
<dbReference type="PROSITE" id="PS50805">
    <property type="entry name" value="KRAB"/>
    <property type="match status" value="1"/>
</dbReference>
<feature type="region of interest" description="Disordered" evidence="10">
    <location>
        <begin position="135"/>
        <end position="157"/>
    </location>
</feature>
<dbReference type="Gene3D" id="1.10.4020.10">
    <property type="entry name" value="DNA breaking-rejoining enzymes"/>
    <property type="match status" value="1"/>
</dbReference>
<dbReference type="InterPro" id="IPR038269">
    <property type="entry name" value="SCAN_sf"/>
</dbReference>
<keyword evidence="5" id="KW-0805">Transcription regulation</keyword>
<evidence type="ECO:0000256" key="1">
    <source>
        <dbReference type="ARBA" id="ARBA00022723"/>
    </source>
</evidence>
<dbReference type="Proteomes" id="UP000001811">
    <property type="component" value="Chromosome 1"/>
</dbReference>
<keyword evidence="7" id="KW-0804">Transcription</keyword>
<reference evidence="13 14" key="1">
    <citation type="journal article" date="2011" name="Nature">
        <title>A high-resolution map of human evolutionary constraint using 29 mammals.</title>
        <authorList>
            <person name="Lindblad-Toh K."/>
            <person name="Garber M."/>
            <person name="Zuk O."/>
            <person name="Lin M.F."/>
            <person name="Parker B.J."/>
            <person name="Washietl S."/>
            <person name="Kheradpour P."/>
            <person name="Ernst J."/>
            <person name="Jordan G."/>
            <person name="Mauceli E."/>
            <person name="Ward L.D."/>
            <person name="Lowe C.B."/>
            <person name="Holloway A.K."/>
            <person name="Clamp M."/>
            <person name="Gnerre S."/>
            <person name="Alfoldi J."/>
            <person name="Beal K."/>
            <person name="Chang J."/>
            <person name="Clawson H."/>
            <person name="Cuff J."/>
            <person name="Di Palma F."/>
            <person name="Fitzgerald S."/>
            <person name="Flicek P."/>
            <person name="Guttman M."/>
            <person name="Hubisz M.J."/>
            <person name="Jaffe D.B."/>
            <person name="Jungreis I."/>
            <person name="Kent W.J."/>
            <person name="Kostka D."/>
            <person name="Lara M."/>
            <person name="Martins A.L."/>
            <person name="Massingham T."/>
            <person name="Moltke I."/>
            <person name="Raney B.J."/>
            <person name="Rasmussen M.D."/>
            <person name="Robinson J."/>
            <person name="Stark A."/>
            <person name="Vilella A.J."/>
            <person name="Wen J."/>
            <person name="Xie X."/>
            <person name="Zody M.C."/>
            <person name="Baldwin J."/>
            <person name="Bloom T."/>
            <person name="Chin C.W."/>
            <person name="Heiman D."/>
            <person name="Nicol R."/>
            <person name="Nusbaum C."/>
            <person name="Young S."/>
            <person name="Wilkinson J."/>
            <person name="Worley K.C."/>
            <person name="Kovar C.L."/>
            <person name="Muzny D.M."/>
            <person name="Gibbs R.A."/>
            <person name="Cree A."/>
            <person name="Dihn H.H."/>
            <person name="Fowler G."/>
            <person name="Jhangiani S."/>
            <person name="Joshi V."/>
            <person name="Lee S."/>
            <person name="Lewis L.R."/>
            <person name="Nazareth L.V."/>
            <person name="Okwuonu G."/>
            <person name="Santibanez J."/>
            <person name="Warren W.C."/>
            <person name="Mardis E.R."/>
            <person name="Weinstock G.M."/>
            <person name="Wilson R.K."/>
            <person name="Delehaunty K."/>
            <person name="Dooling D."/>
            <person name="Fronik C."/>
            <person name="Fulton L."/>
            <person name="Fulton B."/>
            <person name="Graves T."/>
            <person name="Minx P."/>
            <person name="Sodergren E."/>
            <person name="Birney E."/>
            <person name="Margulies E.H."/>
            <person name="Herrero J."/>
            <person name="Green E.D."/>
            <person name="Haussler D."/>
            <person name="Siepel A."/>
            <person name="Goldman N."/>
            <person name="Pollard K.S."/>
            <person name="Pedersen J.S."/>
            <person name="Lander E.S."/>
            <person name="Kellis M."/>
        </authorList>
    </citation>
    <scope>NUCLEOTIDE SEQUENCE [LARGE SCALE GENOMIC DNA]</scope>
    <source>
        <strain evidence="13 14">Thorbecke inbred</strain>
    </source>
</reference>
<dbReference type="InterPro" id="IPR050916">
    <property type="entry name" value="SCAN-C2H2_zinc_finger"/>
</dbReference>
<keyword evidence="3" id="KW-0863">Zinc-finger</keyword>
<reference evidence="13" key="3">
    <citation type="submission" date="2025-09" db="UniProtKB">
        <authorList>
            <consortium name="Ensembl"/>
        </authorList>
    </citation>
    <scope>IDENTIFICATION</scope>
    <source>
        <strain evidence="13">Thorbecke</strain>
    </source>
</reference>
<organism evidence="13 14">
    <name type="scientific">Oryctolagus cuniculus</name>
    <name type="common">Rabbit</name>
    <dbReference type="NCBI Taxonomy" id="9986"/>
    <lineage>
        <taxon>Eukaryota</taxon>
        <taxon>Metazoa</taxon>
        <taxon>Chordata</taxon>
        <taxon>Craniata</taxon>
        <taxon>Vertebrata</taxon>
        <taxon>Euteleostomi</taxon>
        <taxon>Mammalia</taxon>
        <taxon>Eutheria</taxon>
        <taxon>Euarchontoglires</taxon>
        <taxon>Glires</taxon>
        <taxon>Lagomorpha</taxon>
        <taxon>Leporidae</taxon>
        <taxon>Oryctolagus</taxon>
    </lineage>
</organism>
<feature type="compositionally biased region" description="Polar residues" evidence="10">
    <location>
        <begin position="16"/>
        <end position="27"/>
    </location>
</feature>
<dbReference type="InterPro" id="IPR003309">
    <property type="entry name" value="SCAN_dom"/>
</dbReference>
<reference evidence="13" key="2">
    <citation type="submission" date="2025-08" db="UniProtKB">
        <authorList>
            <consortium name="Ensembl"/>
        </authorList>
    </citation>
    <scope>IDENTIFICATION</scope>
    <source>
        <strain evidence="13">Thorbecke</strain>
    </source>
</reference>
<evidence type="ECO:0000313" key="13">
    <source>
        <dbReference type="Ensembl" id="ENSOCUP00000030050.1"/>
    </source>
</evidence>
<dbReference type="GO" id="GO:0008270">
    <property type="term" value="F:zinc ion binding"/>
    <property type="evidence" value="ECO:0007669"/>
    <property type="project" value="UniProtKB-KW"/>
</dbReference>
<dbReference type="PANTHER" id="PTHR45935">
    <property type="entry name" value="PROTEIN ZBED8-RELATED"/>
    <property type="match status" value="1"/>
</dbReference>
<keyword evidence="14" id="KW-1185">Reference proteome</keyword>
<protein>
    <recommendedName>
        <fullName evidence="15">Zinc finger protein 483</fullName>
    </recommendedName>
</protein>
<keyword evidence="6" id="KW-0238">DNA-binding</keyword>
<evidence type="ECO:0000256" key="7">
    <source>
        <dbReference type="ARBA" id="ARBA00023163"/>
    </source>
</evidence>
<dbReference type="PROSITE" id="PS50804">
    <property type="entry name" value="SCAN_BOX"/>
    <property type="match status" value="1"/>
</dbReference>
<evidence type="ECO:0000259" key="11">
    <source>
        <dbReference type="PROSITE" id="PS50804"/>
    </source>
</evidence>
<dbReference type="GO" id="GO:0006355">
    <property type="term" value="P:regulation of DNA-templated transcription"/>
    <property type="evidence" value="ECO:0007669"/>
    <property type="project" value="InterPro"/>
</dbReference>
<evidence type="ECO:0000313" key="14">
    <source>
        <dbReference type="Proteomes" id="UP000001811"/>
    </source>
</evidence>
<dbReference type="SUPFAM" id="SSF47353">
    <property type="entry name" value="Retrovirus capsid dimerization domain-like"/>
    <property type="match status" value="1"/>
</dbReference>
<dbReference type="GeneTree" id="ENSGT00940000156663"/>
<dbReference type="GO" id="GO:0005634">
    <property type="term" value="C:nucleus"/>
    <property type="evidence" value="ECO:0007669"/>
    <property type="project" value="UniProtKB-SubCell"/>
</dbReference>
<dbReference type="Gene3D" id="6.10.140.140">
    <property type="match status" value="1"/>
</dbReference>
<feature type="region of interest" description="Disordered" evidence="10">
    <location>
        <begin position="1"/>
        <end position="30"/>
    </location>
</feature>
<evidence type="ECO:0000256" key="3">
    <source>
        <dbReference type="ARBA" id="ARBA00022771"/>
    </source>
</evidence>
<keyword evidence="8 9" id="KW-0539">Nucleus</keyword>